<dbReference type="InterPro" id="IPR035093">
    <property type="entry name" value="RelE/ParE_toxin_dom_sf"/>
</dbReference>
<dbReference type="Gene3D" id="3.30.2310.20">
    <property type="entry name" value="RelE-like"/>
    <property type="match status" value="1"/>
</dbReference>
<dbReference type="AlphaFoldDB" id="A0A5P0ZXI2"/>
<accession>A0A5P0ZXI2</accession>
<reference evidence="3 4" key="1">
    <citation type="journal article" date="2019" name="Syst. Appl. Microbiol.">
        <title>Polyphasic characterization of two novel Lactobacillus spp. isolated from blown salami packages: Description of Lactobacillus halodurans sp. nov. and Lactobacillus salsicarnum sp. nov.</title>
        <authorList>
            <person name="Schuster J.A."/>
            <person name="Klingl A."/>
            <person name="Vogel R.F."/>
            <person name="Ehrmann M.A."/>
        </authorList>
    </citation>
    <scope>NUCLEOTIDE SEQUENCE [LARGE SCALE GENOMIC DNA]</scope>
    <source>
        <strain evidence="2 3">TMW 1.1920</strain>
        <strain evidence="1 4">TMW 1.2172</strain>
    </source>
</reference>
<gene>
    <name evidence="2" type="ORF">FHL05_05965</name>
    <name evidence="1" type="ORF">FHL06_07380</name>
</gene>
<evidence type="ECO:0000313" key="4">
    <source>
        <dbReference type="Proteomes" id="UP000414364"/>
    </source>
</evidence>
<organism evidence="2 3">
    <name type="scientific">Companilactobacillus halodurans</name>
    <dbReference type="NCBI Taxonomy" id="2584183"/>
    <lineage>
        <taxon>Bacteria</taxon>
        <taxon>Bacillati</taxon>
        <taxon>Bacillota</taxon>
        <taxon>Bacilli</taxon>
        <taxon>Lactobacillales</taxon>
        <taxon>Lactobacillaceae</taxon>
        <taxon>Companilactobacillus</taxon>
    </lineage>
</organism>
<dbReference type="Proteomes" id="UP000371423">
    <property type="component" value="Unassembled WGS sequence"/>
</dbReference>
<evidence type="ECO:0000313" key="3">
    <source>
        <dbReference type="Proteomes" id="UP000371423"/>
    </source>
</evidence>
<proteinExistence type="predicted"/>
<dbReference type="Proteomes" id="UP000414364">
    <property type="component" value="Unassembled WGS sequence"/>
</dbReference>
<evidence type="ECO:0000313" key="2">
    <source>
        <dbReference type="EMBL" id="MQS97434.1"/>
    </source>
</evidence>
<comment type="caution">
    <text evidence="2">The sequence shown here is derived from an EMBL/GenBank/DDBJ whole genome shotgun (WGS) entry which is preliminary data.</text>
</comment>
<evidence type="ECO:0000313" key="1">
    <source>
        <dbReference type="EMBL" id="MQS76206.1"/>
    </source>
</evidence>
<dbReference type="SUPFAM" id="SSF143011">
    <property type="entry name" value="RelE-like"/>
    <property type="match status" value="1"/>
</dbReference>
<sequence>MRITFKNNKIERECLHNDIAIRKFGLDMAIKIEQRISEIWSFETVEQLVQLSIGRCHPLHGSRKGQYAMDLIQPYRLIFVKSKLGLQVVQIIEITDYH</sequence>
<name>A0A5P0ZXI2_9LACO</name>
<dbReference type="OrthoDB" id="9801026at2"/>
<keyword evidence="3" id="KW-1185">Reference proteome</keyword>
<dbReference type="EMBL" id="VDFP01000013">
    <property type="protein sequence ID" value="MQS76206.1"/>
    <property type="molecule type" value="Genomic_DNA"/>
</dbReference>
<protein>
    <submittedName>
        <fullName evidence="2">Plasmid maintenance system killer protein</fullName>
    </submittedName>
</protein>
<dbReference type="RefSeq" id="WP_153385600.1">
    <property type="nucleotide sequence ID" value="NZ_VDFO01000018.1"/>
</dbReference>
<dbReference type="EMBL" id="VDFO01000018">
    <property type="protein sequence ID" value="MQS97434.1"/>
    <property type="molecule type" value="Genomic_DNA"/>
</dbReference>